<proteinExistence type="predicted"/>
<dbReference type="Proteomes" id="UP001066276">
    <property type="component" value="Chromosome 7"/>
</dbReference>
<name>A0AAV7PG14_PLEWA</name>
<dbReference type="EMBL" id="JANPWB010000011">
    <property type="protein sequence ID" value="KAJ1127141.1"/>
    <property type="molecule type" value="Genomic_DNA"/>
</dbReference>
<keyword evidence="3" id="KW-1185">Reference proteome</keyword>
<accession>A0AAV7PG14</accession>
<sequence length="164" mass="17598">MHTRKGGKAAARYSRRSGLPELPRTPGSSLPRPGTASAPPLLHAHSSASARETASARPNLTDLASGRLSQPLPAHTSRRGLQGDVPRVRSCRCHLKDKLIRINCPAPAEPHDVAAILPGGQATPPTGAMFIAMAQQYYAIIMLNVTKETSHEECVNKLCIHHTH</sequence>
<dbReference type="AlphaFoldDB" id="A0AAV7PG14"/>
<gene>
    <name evidence="2" type="ORF">NDU88_005544</name>
</gene>
<feature type="compositionally biased region" description="Low complexity" evidence="1">
    <location>
        <begin position="43"/>
        <end position="57"/>
    </location>
</feature>
<reference evidence="2" key="1">
    <citation type="journal article" date="2022" name="bioRxiv">
        <title>Sequencing and chromosome-scale assembly of the giantPleurodeles waltlgenome.</title>
        <authorList>
            <person name="Brown T."/>
            <person name="Elewa A."/>
            <person name="Iarovenko S."/>
            <person name="Subramanian E."/>
            <person name="Araus A.J."/>
            <person name="Petzold A."/>
            <person name="Susuki M."/>
            <person name="Suzuki K.-i.T."/>
            <person name="Hayashi T."/>
            <person name="Toyoda A."/>
            <person name="Oliveira C."/>
            <person name="Osipova E."/>
            <person name="Leigh N.D."/>
            <person name="Simon A."/>
            <person name="Yun M.H."/>
        </authorList>
    </citation>
    <scope>NUCLEOTIDE SEQUENCE</scope>
    <source>
        <strain evidence="2">20211129_DDA</strain>
        <tissue evidence="2">Liver</tissue>
    </source>
</reference>
<feature type="region of interest" description="Disordered" evidence="1">
    <location>
        <begin position="1"/>
        <end position="83"/>
    </location>
</feature>
<evidence type="ECO:0000313" key="3">
    <source>
        <dbReference type="Proteomes" id="UP001066276"/>
    </source>
</evidence>
<organism evidence="2 3">
    <name type="scientific">Pleurodeles waltl</name>
    <name type="common">Iberian ribbed newt</name>
    <dbReference type="NCBI Taxonomy" id="8319"/>
    <lineage>
        <taxon>Eukaryota</taxon>
        <taxon>Metazoa</taxon>
        <taxon>Chordata</taxon>
        <taxon>Craniata</taxon>
        <taxon>Vertebrata</taxon>
        <taxon>Euteleostomi</taxon>
        <taxon>Amphibia</taxon>
        <taxon>Batrachia</taxon>
        <taxon>Caudata</taxon>
        <taxon>Salamandroidea</taxon>
        <taxon>Salamandridae</taxon>
        <taxon>Pleurodelinae</taxon>
        <taxon>Pleurodeles</taxon>
    </lineage>
</organism>
<evidence type="ECO:0000313" key="2">
    <source>
        <dbReference type="EMBL" id="KAJ1127141.1"/>
    </source>
</evidence>
<protein>
    <submittedName>
        <fullName evidence="2">Uncharacterized protein</fullName>
    </submittedName>
</protein>
<evidence type="ECO:0000256" key="1">
    <source>
        <dbReference type="SAM" id="MobiDB-lite"/>
    </source>
</evidence>
<comment type="caution">
    <text evidence="2">The sequence shown here is derived from an EMBL/GenBank/DDBJ whole genome shotgun (WGS) entry which is preliminary data.</text>
</comment>